<keyword evidence="2" id="KW-1185">Reference proteome</keyword>
<evidence type="ECO:0000313" key="1">
    <source>
        <dbReference type="EMBL" id="MPC87509.1"/>
    </source>
</evidence>
<dbReference type="AlphaFoldDB" id="A0A5B7IYX5"/>
<proteinExistence type="predicted"/>
<dbReference type="EMBL" id="VSRR010074731">
    <property type="protein sequence ID" value="MPC87509.1"/>
    <property type="molecule type" value="Genomic_DNA"/>
</dbReference>
<protein>
    <submittedName>
        <fullName evidence="1">Uncharacterized protein</fullName>
    </submittedName>
</protein>
<gene>
    <name evidence="1" type="ORF">E2C01_082372</name>
</gene>
<dbReference type="Proteomes" id="UP000324222">
    <property type="component" value="Unassembled WGS sequence"/>
</dbReference>
<accession>A0A5B7IYX5</accession>
<sequence length="91" mass="10367">MELAVKVFHQRAGLDYLARVQAGRQPYTELHARMVSSRIAFKKALADCKSDELREICKSIQEKNIPPDIVLIVMHYLKNQSVRVLWSGEAG</sequence>
<reference evidence="1 2" key="1">
    <citation type="submission" date="2019-05" db="EMBL/GenBank/DDBJ databases">
        <title>Another draft genome of Portunus trituberculatus and its Hox gene families provides insights of decapod evolution.</title>
        <authorList>
            <person name="Jeong J.-H."/>
            <person name="Song I."/>
            <person name="Kim S."/>
            <person name="Choi T."/>
            <person name="Kim D."/>
            <person name="Ryu S."/>
            <person name="Kim W."/>
        </authorList>
    </citation>
    <scope>NUCLEOTIDE SEQUENCE [LARGE SCALE GENOMIC DNA]</scope>
    <source>
        <tissue evidence="1">Muscle</tissue>
    </source>
</reference>
<organism evidence="1 2">
    <name type="scientific">Portunus trituberculatus</name>
    <name type="common">Swimming crab</name>
    <name type="synonym">Neptunus trituberculatus</name>
    <dbReference type="NCBI Taxonomy" id="210409"/>
    <lineage>
        <taxon>Eukaryota</taxon>
        <taxon>Metazoa</taxon>
        <taxon>Ecdysozoa</taxon>
        <taxon>Arthropoda</taxon>
        <taxon>Crustacea</taxon>
        <taxon>Multicrustacea</taxon>
        <taxon>Malacostraca</taxon>
        <taxon>Eumalacostraca</taxon>
        <taxon>Eucarida</taxon>
        <taxon>Decapoda</taxon>
        <taxon>Pleocyemata</taxon>
        <taxon>Brachyura</taxon>
        <taxon>Eubrachyura</taxon>
        <taxon>Portunoidea</taxon>
        <taxon>Portunidae</taxon>
        <taxon>Portuninae</taxon>
        <taxon>Portunus</taxon>
    </lineage>
</organism>
<name>A0A5B7IYX5_PORTR</name>
<comment type="caution">
    <text evidence="1">The sequence shown here is derived from an EMBL/GenBank/DDBJ whole genome shotgun (WGS) entry which is preliminary data.</text>
</comment>
<evidence type="ECO:0000313" key="2">
    <source>
        <dbReference type="Proteomes" id="UP000324222"/>
    </source>
</evidence>